<dbReference type="AlphaFoldDB" id="A0A0D0Q077"/>
<evidence type="ECO:0000313" key="2">
    <source>
        <dbReference type="Proteomes" id="UP000032066"/>
    </source>
</evidence>
<dbReference type="EMBL" id="JXZB01000002">
    <property type="protein sequence ID" value="KIQ65962.1"/>
    <property type="molecule type" value="Genomic_DNA"/>
</dbReference>
<name>A0A0D0Q077_KITGR</name>
<protein>
    <recommendedName>
        <fullName evidence="3">YwqJ-like deaminase</fullName>
    </recommendedName>
</protein>
<dbReference type="Proteomes" id="UP000032066">
    <property type="component" value="Unassembled WGS sequence"/>
</dbReference>
<evidence type="ECO:0000313" key="1">
    <source>
        <dbReference type="EMBL" id="KIQ65962.1"/>
    </source>
</evidence>
<sequence length="128" mass="13939">MPHTVSTLLVDRTVFTQSNALGEGDPELHPAVREFLDGLPPYQREPFAARCAETGLISDVLHRLDEQRGDGAEITLDEARPHFAESWISSIAVRPDDSAEHGRPVAPCRSCAALLAELGVEVVEVGQR</sequence>
<dbReference type="Pfam" id="PF14431">
    <property type="entry name" value="YwqJ-deaminase"/>
    <property type="match status" value="1"/>
</dbReference>
<dbReference type="PATRIC" id="fig|2064.6.peg.2654"/>
<dbReference type="InterPro" id="IPR025968">
    <property type="entry name" value="YwqJ_deaminase"/>
</dbReference>
<organism evidence="1 2">
    <name type="scientific">Kitasatospora griseola</name>
    <name type="common">Streptomyces griseolosporeus</name>
    <dbReference type="NCBI Taxonomy" id="2064"/>
    <lineage>
        <taxon>Bacteria</taxon>
        <taxon>Bacillati</taxon>
        <taxon>Actinomycetota</taxon>
        <taxon>Actinomycetes</taxon>
        <taxon>Kitasatosporales</taxon>
        <taxon>Streptomycetaceae</taxon>
        <taxon>Kitasatospora</taxon>
    </lineage>
</organism>
<gene>
    <name evidence="1" type="ORF">TR51_12360</name>
</gene>
<reference evidence="1 2" key="1">
    <citation type="submission" date="2015-02" db="EMBL/GenBank/DDBJ databases">
        <title>Draft genome sequence of Kitasatospora griseola MF730-N6, a bafilomycin, terpentecin and satosporin producer.</title>
        <authorList>
            <person name="Arens J.C."/>
            <person name="Haltli B."/>
            <person name="Kerr R.G."/>
        </authorList>
    </citation>
    <scope>NUCLEOTIDE SEQUENCE [LARGE SCALE GENOMIC DNA]</scope>
    <source>
        <strain evidence="1 2">MF730-N6</strain>
    </source>
</reference>
<keyword evidence="2" id="KW-1185">Reference proteome</keyword>
<comment type="caution">
    <text evidence="1">The sequence shown here is derived from an EMBL/GenBank/DDBJ whole genome shotgun (WGS) entry which is preliminary data.</text>
</comment>
<accession>A0A0D0Q077</accession>
<evidence type="ECO:0008006" key="3">
    <source>
        <dbReference type="Google" id="ProtNLM"/>
    </source>
</evidence>
<proteinExistence type="predicted"/>